<organism evidence="1 2">
    <name type="scientific">Cirrhinus mrigala</name>
    <name type="common">Mrigala</name>
    <dbReference type="NCBI Taxonomy" id="683832"/>
    <lineage>
        <taxon>Eukaryota</taxon>
        <taxon>Metazoa</taxon>
        <taxon>Chordata</taxon>
        <taxon>Craniata</taxon>
        <taxon>Vertebrata</taxon>
        <taxon>Euteleostomi</taxon>
        <taxon>Actinopterygii</taxon>
        <taxon>Neopterygii</taxon>
        <taxon>Teleostei</taxon>
        <taxon>Ostariophysi</taxon>
        <taxon>Cypriniformes</taxon>
        <taxon>Cyprinidae</taxon>
        <taxon>Labeoninae</taxon>
        <taxon>Labeonini</taxon>
        <taxon>Cirrhinus</taxon>
    </lineage>
</organism>
<evidence type="ECO:0000313" key="1">
    <source>
        <dbReference type="EMBL" id="KAL0187451.1"/>
    </source>
</evidence>
<name>A0ABD0QMI5_CIRMR</name>
<sequence>MCYKGINTLFNSFELPDRLFLTHLQQGNGKICVVKLDSLFLLDQQLEKSIIQVERRVSLPFDHEDVLPLKIPVTAEGTALWKPSSDYVENAHTPSIVPEYVDLPLLPDYVQNEQIPNERTAD</sequence>
<dbReference type="EMBL" id="JAMKFB020000008">
    <property type="protein sequence ID" value="KAL0187451.1"/>
    <property type="molecule type" value="Genomic_DNA"/>
</dbReference>
<dbReference type="AlphaFoldDB" id="A0ABD0QMI5"/>
<dbReference type="Proteomes" id="UP001529510">
    <property type="component" value="Unassembled WGS sequence"/>
</dbReference>
<gene>
    <name evidence="1" type="ORF">M9458_019121</name>
</gene>
<comment type="caution">
    <text evidence="1">The sequence shown here is derived from an EMBL/GenBank/DDBJ whole genome shotgun (WGS) entry which is preliminary data.</text>
</comment>
<reference evidence="1 2" key="1">
    <citation type="submission" date="2024-05" db="EMBL/GenBank/DDBJ databases">
        <title>Genome sequencing and assembly of Indian major carp, Cirrhinus mrigala (Hamilton, 1822).</title>
        <authorList>
            <person name="Mohindra V."/>
            <person name="Chowdhury L.M."/>
            <person name="Lal K."/>
            <person name="Jena J.K."/>
        </authorList>
    </citation>
    <scope>NUCLEOTIDE SEQUENCE [LARGE SCALE GENOMIC DNA]</scope>
    <source>
        <strain evidence="1">CM1030</strain>
        <tissue evidence="1">Blood</tissue>
    </source>
</reference>
<keyword evidence="2" id="KW-1185">Reference proteome</keyword>
<protein>
    <submittedName>
        <fullName evidence="1">Uncharacterized protein</fullName>
    </submittedName>
</protein>
<accession>A0ABD0QMI5</accession>
<proteinExistence type="predicted"/>
<evidence type="ECO:0000313" key="2">
    <source>
        <dbReference type="Proteomes" id="UP001529510"/>
    </source>
</evidence>